<proteinExistence type="predicted"/>
<evidence type="ECO:0000313" key="3">
    <source>
        <dbReference type="Proteomes" id="UP001595533"/>
    </source>
</evidence>
<feature type="signal peptide" evidence="1">
    <location>
        <begin position="1"/>
        <end position="20"/>
    </location>
</feature>
<dbReference type="InterPro" id="IPR011990">
    <property type="entry name" value="TPR-like_helical_dom_sf"/>
</dbReference>
<comment type="caution">
    <text evidence="2">The sequence shown here is derived from an EMBL/GenBank/DDBJ whole genome shotgun (WGS) entry which is preliminary data.</text>
</comment>
<accession>A0ABV7J8Q4</accession>
<dbReference type="RefSeq" id="WP_077410273.1">
    <property type="nucleotide sequence ID" value="NZ_JBHRTS010000002.1"/>
</dbReference>
<evidence type="ECO:0000256" key="1">
    <source>
        <dbReference type="SAM" id="SignalP"/>
    </source>
</evidence>
<keyword evidence="1" id="KW-0732">Signal</keyword>
<sequence>MKKPQLFILLLLILASAVRAEYGLHFDDNGQIIRPDEYYFAQGVEDREDGFAEAAHSQFLKSAAYGNQLAMSMVGFYHLNNKDLVKAVAWFQLVNPGQVDNSQQITDLIDNISAVLTAEELAMAKKLRAQLAETYGPLPTLVKRESWKKSLKFTGTSLKGYIPPFLRIELNSGISVTGSNLRNQIDGFIYEYEFGVPEGKVTLDDIEIPEQQKETDSKQ</sequence>
<dbReference type="EMBL" id="JBHRTS010000002">
    <property type="protein sequence ID" value="MFC3193477.1"/>
    <property type="molecule type" value="Genomic_DNA"/>
</dbReference>
<reference evidence="3" key="1">
    <citation type="journal article" date="2019" name="Int. J. Syst. Evol. Microbiol.">
        <title>The Global Catalogue of Microorganisms (GCM) 10K type strain sequencing project: providing services to taxonomists for standard genome sequencing and annotation.</title>
        <authorList>
            <consortium name="The Broad Institute Genomics Platform"/>
            <consortium name="The Broad Institute Genome Sequencing Center for Infectious Disease"/>
            <person name="Wu L."/>
            <person name="Ma J."/>
        </authorList>
    </citation>
    <scope>NUCLEOTIDE SEQUENCE [LARGE SCALE GENOMIC DNA]</scope>
    <source>
        <strain evidence="3">KCTC 42953</strain>
    </source>
</reference>
<dbReference type="SUPFAM" id="SSF81901">
    <property type="entry name" value="HCP-like"/>
    <property type="match status" value="1"/>
</dbReference>
<dbReference type="Gene3D" id="1.25.40.10">
    <property type="entry name" value="Tetratricopeptide repeat domain"/>
    <property type="match status" value="1"/>
</dbReference>
<evidence type="ECO:0008006" key="4">
    <source>
        <dbReference type="Google" id="ProtNLM"/>
    </source>
</evidence>
<protein>
    <recommendedName>
        <fullName evidence="4">Sel1 repeat family protein</fullName>
    </recommendedName>
</protein>
<keyword evidence="3" id="KW-1185">Reference proteome</keyword>
<name>A0ABV7J8Q4_9GAMM</name>
<gene>
    <name evidence="2" type="ORF">ACFODZ_04370</name>
</gene>
<feature type="chain" id="PRO_5046594920" description="Sel1 repeat family protein" evidence="1">
    <location>
        <begin position="21"/>
        <end position="219"/>
    </location>
</feature>
<evidence type="ECO:0000313" key="2">
    <source>
        <dbReference type="EMBL" id="MFC3193477.1"/>
    </source>
</evidence>
<dbReference type="Proteomes" id="UP001595533">
    <property type="component" value="Unassembled WGS sequence"/>
</dbReference>
<organism evidence="2 3">
    <name type="scientific">Marinicella sediminis</name>
    <dbReference type="NCBI Taxonomy" id="1792834"/>
    <lineage>
        <taxon>Bacteria</taxon>
        <taxon>Pseudomonadati</taxon>
        <taxon>Pseudomonadota</taxon>
        <taxon>Gammaproteobacteria</taxon>
        <taxon>Lysobacterales</taxon>
        <taxon>Marinicellaceae</taxon>
        <taxon>Marinicella</taxon>
    </lineage>
</organism>